<reference evidence="8" key="1">
    <citation type="journal article" date="2021" name="Open Biol.">
        <title>Shared evolutionary footprints suggest mitochondrial oxidative damage underlies multiple complex I losses in fungi.</title>
        <authorList>
            <person name="Schikora-Tamarit M.A."/>
            <person name="Marcet-Houben M."/>
            <person name="Nosek J."/>
            <person name="Gabaldon T."/>
        </authorList>
    </citation>
    <scope>NUCLEOTIDE SEQUENCE</scope>
    <source>
        <strain evidence="8">CBS2887</strain>
    </source>
</reference>
<reference evidence="8" key="2">
    <citation type="submission" date="2021-01" db="EMBL/GenBank/DDBJ databases">
        <authorList>
            <person name="Schikora-Tamarit M.A."/>
        </authorList>
    </citation>
    <scope>NUCLEOTIDE SEQUENCE</scope>
    <source>
        <strain evidence="8">CBS2887</strain>
    </source>
</reference>
<dbReference type="InterPro" id="IPR032430">
    <property type="entry name" value="Blm10_mid"/>
</dbReference>
<dbReference type="Proteomes" id="UP000774326">
    <property type="component" value="Unassembled WGS sequence"/>
</dbReference>
<accession>A0A9P8Q6E7</accession>
<dbReference type="Pfam" id="PF11919">
    <property type="entry name" value="PSME4_C"/>
    <property type="match status" value="1"/>
</dbReference>
<name>A0A9P8Q6E7_WICPI</name>
<protein>
    <recommendedName>
        <fullName evidence="10">Proteasome activator BLM10</fullName>
    </recommendedName>
</protein>
<dbReference type="Pfam" id="PF16507">
    <property type="entry name" value="HEAT_PSME4_mid"/>
    <property type="match status" value="1"/>
</dbReference>
<evidence type="ECO:0000313" key="8">
    <source>
        <dbReference type="EMBL" id="KAH3685187.1"/>
    </source>
</evidence>
<dbReference type="GO" id="GO:0006281">
    <property type="term" value="P:DNA repair"/>
    <property type="evidence" value="ECO:0007669"/>
    <property type="project" value="UniProtKB-KW"/>
</dbReference>
<dbReference type="GO" id="GO:0005829">
    <property type="term" value="C:cytosol"/>
    <property type="evidence" value="ECO:0007669"/>
    <property type="project" value="TreeGrafter"/>
</dbReference>
<dbReference type="InterPro" id="IPR021843">
    <property type="entry name" value="PSME4_C"/>
</dbReference>
<keyword evidence="2" id="KW-0677">Repeat</keyword>
<evidence type="ECO:0008006" key="10">
    <source>
        <dbReference type="Google" id="ProtNLM"/>
    </source>
</evidence>
<dbReference type="InterPro" id="IPR032372">
    <property type="entry name" value="Blm10_N"/>
</dbReference>
<evidence type="ECO:0000256" key="4">
    <source>
        <dbReference type="ARBA" id="ARBA00023204"/>
    </source>
</evidence>
<evidence type="ECO:0000313" key="9">
    <source>
        <dbReference type="Proteomes" id="UP000774326"/>
    </source>
</evidence>
<dbReference type="GO" id="GO:0070628">
    <property type="term" value="F:proteasome binding"/>
    <property type="evidence" value="ECO:0007669"/>
    <property type="project" value="InterPro"/>
</dbReference>
<feature type="domain" description="Proteasome activator complex subunit 4 C-terminal" evidence="5">
    <location>
        <begin position="2023"/>
        <end position="2110"/>
    </location>
</feature>
<evidence type="ECO:0000256" key="1">
    <source>
        <dbReference type="ARBA" id="ARBA00005739"/>
    </source>
</evidence>
<evidence type="ECO:0000256" key="3">
    <source>
        <dbReference type="ARBA" id="ARBA00022763"/>
    </source>
</evidence>
<evidence type="ECO:0000256" key="2">
    <source>
        <dbReference type="ARBA" id="ARBA00022737"/>
    </source>
</evidence>
<comment type="similarity">
    <text evidence="1">Belongs to the BLM10 family.</text>
</comment>
<dbReference type="GO" id="GO:0005634">
    <property type="term" value="C:nucleus"/>
    <property type="evidence" value="ECO:0007669"/>
    <property type="project" value="UniProtKB-SubCell"/>
</dbReference>
<keyword evidence="3" id="KW-0227">DNA damage</keyword>
<gene>
    <name evidence="8" type="ORF">WICPIJ_003848</name>
</gene>
<keyword evidence="9" id="KW-1185">Reference proteome</keyword>
<feature type="domain" description="Proteasome activator Blm10 middle HEAT repeats region" evidence="6">
    <location>
        <begin position="483"/>
        <end position="1003"/>
    </location>
</feature>
<dbReference type="Gene3D" id="1.10.287.2210">
    <property type="match status" value="1"/>
</dbReference>
<evidence type="ECO:0000259" key="7">
    <source>
        <dbReference type="Pfam" id="PF16547"/>
    </source>
</evidence>
<comment type="caution">
    <text evidence="8">The sequence shown here is derived from an EMBL/GenBank/DDBJ whole genome shotgun (WGS) entry which is preliminary data.</text>
</comment>
<dbReference type="EMBL" id="JAEUBG010002103">
    <property type="protein sequence ID" value="KAH3685187.1"/>
    <property type="molecule type" value="Genomic_DNA"/>
</dbReference>
<keyword evidence="4" id="KW-0234">DNA repair</keyword>
<evidence type="ECO:0000259" key="6">
    <source>
        <dbReference type="Pfam" id="PF16507"/>
    </source>
</evidence>
<dbReference type="PANTHER" id="PTHR32170">
    <property type="entry name" value="PROTEASOME ACTIVATOR COMPLEX SUBUNIT 4"/>
    <property type="match status" value="1"/>
</dbReference>
<dbReference type="GO" id="GO:0010499">
    <property type="term" value="P:proteasomal ubiquitin-independent protein catabolic process"/>
    <property type="evidence" value="ECO:0007669"/>
    <property type="project" value="TreeGrafter"/>
</dbReference>
<dbReference type="PANTHER" id="PTHR32170:SF3">
    <property type="entry name" value="PROTEASOME ACTIVATOR COMPLEX SUBUNIT 4"/>
    <property type="match status" value="1"/>
</dbReference>
<proteinExistence type="inferred from homology"/>
<dbReference type="SUPFAM" id="SSF48371">
    <property type="entry name" value="ARM repeat"/>
    <property type="match status" value="2"/>
</dbReference>
<dbReference type="InterPro" id="IPR016024">
    <property type="entry name" value="ARM-type_fold"/>
</dbReference>
<dbReference type="InterPro" id="IPR035309">
    <property type="entry name" value="PSME4"/>
</dbReference>
<dbReference type="GO" id="GO:0016504">
    <property type="term" value="F:peptidase activator activity"/>
    <property type="evidence" value="ECO:0007669"/>
    <property type="project" value="InterPro"/>
</dbReference>
<dbReference type="Pfam" id="PF16547">
    <property type="entry name" value="BLM10_N"/>
    <property type="match status" value="1"/>
</dbReference>
<sequence>MSRNNISAPIPLRNKAILKSTSDIAGPRIERPSTSIDTITTAKGAQLDALKARTPDPSGSLKNKLLAATNPTNQTDHLIDDRLKHYNLDYPEDREEYKKAILDKGSRFFSREKPRRLDLSAHLPYETETHIDQANYISHILVHLYIAIKSLDLEGLVSISTKDLASIKNGIELTLDTDFYNTELSFDYENDEDGDEGDDEDDEIKSSGVIGKVLPRSATVVSVNHWTNELKTCLKMKYEIPLTLRAALAKVYYYLALSTGQNVQVVLFIDMFVTLTFKYRDLLLEKELLVLNHETMLDHMKQFFPGADVSFTVYSPQSSESDKALLSTMMRLALNSNCFFKKDSMKFIFEWCTEKFAPQTMLTASTILASMLPIVFEKDNNAMEFIPAILNFWNTGIGKAFEVNLLDLLGRFAAAAFVKFASGDCEVKPEKYLIFTEAQLDFIFNKIQTNLRITQRQNSFFGIARVLVYSITQDNFDDLYSKLNTLLKSLETYAHPSNSGPWSKLIARFSHRFISRYHKRYKEQESEERDEPLPEFLVLTEEINSKIISGFTEVVLLGSQSKKDNDANYHVSAICYLADLRAPNQFQILDKILMDLYQSLTDQFVNSSHRIIVALKQFTEVSRFMINLPVYRVHITNLLNLLLSKIGSNDINLNNSIFNVFVTITSSLQLKDLSTEEDLVSFESTTANFINDHLFFIKEHPRELFKPDERDLHNAFIGSTKAFKDIIRVFIEKIVVLLEADLNDRFIFKITQTILIFTEALGPEEFEFYGKTIKEKVLSGDLPSVDGNEALIANLVASVVKRDNSKTVEFFEITEKLIRFEMEQGAGTVRNMTSKLLAADYKLVLYITVISEVMAVSNGTVLAVGPELLKLVKDLFRNVKNPALVTLCSYIVHKTLKNLTNIKLKENRMFQTEPTKDDIESRWGAKQFDESRFNTENLQFDWYQPGNEEICFAIELFETVIVEALSELEESNKMNSSDLAFTDGVYKNLLYIGNALSGASMLFDPDYNNNDTSDDTFNKNTLEQKLKILKALRSSKQDDHEMNIDIEEITKPEEDIECDNPTDTESYKDELDVNRGDTLNVDIPEKLAVGDDTAPASRILSPSTPQDTDLNSVMNSAIAFRGLKIYNCNYFFGKTVSEKRAYFNYNHVHELRSLVGQGLHKLFLFLYANLSENTNLFQTLLHTLRTYFCDVGKESSFDLDDQLFIDYTFLKKVQAIGNYSKPFSRTLLAARFEKYHRQRVILHSTNRFKTKLDKILLKDITLLSTSAYLTVYQPAQVVMIETIKKLIGSYSFVLSILIEDLETFINSKDTKRIESALRILRLKKFHAKILQDYKHMPKLLSLCELALEIDDDDVHTLAQKCYNDFASSTKVPSAVAILEIGEIDTAIRPPDKCIDLEINTVRAAKDIKRKEYIDILTGLQTYVLEQEAKNDHWKISVLHIKFLAYLQSYYEIETKPEIIKLIMEKSNTHHPTLLKACLKALGKIYDKIVDFAAYDYSLHNSFDVNFIRKSEVKIDTSKKFKEKFYNEMENYDDPEFFIDNSHFKGFYFWSDELLAMKPGLDDLNEQLSESDRAALKEIGGFFTKEWIISVFETLSQDNESKALFQGANVSLIASIIQMCNAGFTKIEYDDFIYLIDALYDKDDKSTAIISTEVICGLLTSTKYSTEEQCTRRDVAISKFFDLVLSTDLTPETSSVWHILFWWQTSKVDFRRVPILRDLLKELMTIDLDSDSAFITSARLSFAAAYVSSLGRKFHHSKQLFESLPLNHPYQMVRHSVARMMILFSTISSAHSFESFEEFLHFENQSDIGQSVYYYDNDMIALFTEIFDDTEKSRLAVEHLSVQEVLHSEYYYRAATIIDWLLGLLSGASAVGLTGLINSHIAPFLMRLVNNRELCKLGSLHPDHVYINLSFLPFNNDTIPAILQLINVEYSSINQLQLQLSFIEEFFSHQLLQLTFDQKVFILKRINVLLFHTSVEIRKKASEVLSGIIHNSKDLTIVEEFLSKYKKTLSKSKPKKQLSNEQMIKLHGSTIGIGALISAFPYASPPPEWMPEQVYTLTKVSSVSGLVGKSAKDILSNFKKLRADTWHIDRESFTEEQLEGLEGVLWRSYFA</sequence>
<dbReference type="OrthoDB" id="17907at2759"/>
<organism evidence="8 9">
    <name type="scientific">Wickerhamomyces pijperi</name>
    <name type="common">Yeast</name>
    <name type="synonym">Pichia pijperi</name>
    <dbReference type="NCBI Taxonomy" id="599730"/>
    <lineage>
        <taxon>Eukaryota</taxon>
        <taxon>Fungi</taxon>
        <taxon>Dikarya</taxon>
        <taxon>Ascomycota</taxon>
        <taxon>Saccharomycotina</taxon>
        <taxon>Saccharomycetes</taxon>
        <taxon>Phaffomycetales</taxon>
        <taxon>Wickerhamomycetaceae</taxon>
        <taxon>Wickerhamomyces</taxon>
    </lineage>
</organism>
<feature type="domain" description="Proteasome activator Blm10 N-terminal" evidence="7">
    <location>
        <begin position="80"/>
        <end position="156"/>
    </location>
</feature>
<evidence type="ECO:0000259" key="5">
    <source>
        <dbReference type="Pfam" id="PF11919"/>
    </source>
</evidence>